<name>A0A2I0SGS7_9ACTN</name>
<evidence type="ECO:0000256" key="1">
    <source>
        <dbReference type="SAM" id="SignalP"/>
    </source>
</evidence>
<comment type="caution">
    <text evidence="2">The sequence shown here is derived from an EMBL/GenBank/DDBJ whole genome shotgun (WGS) entry which is preliminary data.</text>
</comment>
<keyword evidence="3" id="KW-1185">Reference proteome</keyword>
<protein>
    <submittedName>
        <fullName evidence="2">Uncharacterized protein</fullName>
    </submittedName>
</protein>
<evidence type="ECO:0000313" key="3">
    <source>
        <dbReference type="Proteomes" id="UP000236178"/>
    </source>
</evidence>
<dbReference type="EMBL" id="PJOS01000084">
    <property type="protein sequence ID" value="PKT69132.1"/>
    <property type="molecule type" value="Genomic_DNA"/>
</dbReference>
<accession>A0A2I0SGS7</accession>
<dbReference type="SUPFAM" id="SSF89372">
    <property type="entry name" value="Fucose-specific lectin"/>
    <property type="match status" value="1"/>
</dbReference>
<feature type="signal peptide" evidence="1">
    <location>
        <begin position="1"/>
        <end position="28"/>
    </location>
</feature>
<dbReference type="Proteomes" id="UP000236178">
    <property type="component" value="Unassembled WGS sequence"/>
</dbReference>
<dbReference type="OrthoDB" id="4246838at2"/>
<proteinExistence type="predicted"/>
<reference evidence="2 3" key="1">
    <citation type="submission" date="2017-12" db="EMBL/GenBank/DDBJ databases">
        <title>Streptomyces populusis sp. nov., a novel endophytic actinobacterium isolated from stems of Populus adenopoda Maxim.</title>
        <authorList>
            <person name="Wang Z."/>
        </authorList>
    </citation>
    <scope>NUCLEOTIDE SEQUENCE [LARGE SCALE GENOMIC DNA]</scope>
    <source>
        <strain evidence="2 3">A249</strain>
    </source>
</reference>
<dbReference type="AlphaFoldDB" id="A0A2I0SGS7"/>
<dbReference type="RefSeq" id="WP_103552964.1">
    <property type="nucleotide sequence ID" value="NZ_JBHJSK010000038.1"/>
</dbReference>
<sequence>MLIRKFKAAVIAAVALTSVAMMATPAEASNCSRGGGVYICEYGVTSYKLPNDTKQEFVVGTDRAVWTRWTDSDGDWSGWMSMGGKAWSTVHAYDYDTSDPWTFRVFYYDQTAEYWGRNRDHNGNWSPWTHYDLPLNG</sequence>
<organism evidence="2 3">
    <name type="scientific">Streptomyces populi</name>
    <dbReference type="NCBI Taxonomy" id="2058924"/>
    <lineage>
        <taxon>Bacteria</taxon>
        <taxon>Bacillati</taxon>
        <taxon>Actinomycetota</taxon>
        <taxon>Actinomycetes</taxon>
        <taxon>Kitasatosporales</taxon>
        <taxon>Streptomycetaceae</taxon>
        <taxon>Streptomyces</taxon>
    </lineage>
</organism>
<gene>
    <name evidence="2" type="ORF">CW362_31200</name>
</gene>
<feature type="chain" id="PRO_5014177857" evidence="1">
    <location>
        <begin position="29"/>
        <end position="137"/>
    </location>
</feature>
<keyword evidence="1" id="KW-0732">Signal</keyword>
<evidence type="ECO:0000313" key="2">
    <source>
        <dbReference type="EMBL" id="PKT69132.1"/>
    </source>
</evidence>